<comment type="caution">
    <text evidence="3">The sequence shown here is derived from an EMBL/GenBank/DDBJ whole genome shotgun (WGS) entry which is preliminary data.</text>
</comment>
<dbReference type="EMBL" id="JAVRRL010000001">
    <property type="protein sequence ID" value="KAK5118989.1"/>
    <property type="molecule type" value="Genomic_DNA"/>
</dbReference>
<evidence type="ECO:0000256" key="2">
    <source>
        <dbReference type="SAM" id="Phobius"/>
    </source>
</evidence>
<accession>A0AAN7TYZ4</accession>
<dbReference type="PANTHER" id="PTHR39614">
    <property type="entry name" value="INTEGRAL MEMBRANE PROTEIN"/>
    <property type="match status" value="1"/>
</dbReference>
<dbReference type="AlphaFoldDB" id="A0AAN7TYZ4"/>
<reference evidence="3" key="1">
    <citation type="submission" date="2023-08" db="EMBL/GenBank/DDBJ databases">
        <title>Black Yeasts Isolated from many extreme environments.</title>
        <authorList>
            <person name="Coleine C."/>
            <person name="Stajich J.E."/>
            <person name="Selbmann L."/>
        </authorList>
    </citation>
    <scope>NUCLEOTIDE SEQUENCE</scope>
    <source>
        <strain evidence="3">CCFEE 5401</strain>
    </source>
</reference>
<evidence type="ECO:0000313" key="3">
    <source>
        <dbReference type="EMBL" id="KAK5118989.1"/>
    </source>
</evidence>
<feature type="compositionally biased region" description="Polar residues" evidence="1">
    <location>
        <begin position="207"/>
        <end position="220"/>
    </location>
</feature>
<keyword evidence="2" id="KW-0472">Membrane</keyword>
<feature type="transmembrane region" description="Helical" evidence="2">
    <location>
        <begin position="23"/>
        <end position="43"/>
    </location>
</feature>
<dbReference type="Proteomes" id="UP001310890">
    <property type="component" value="Unassembled WGS sequence"/>
</dbReference>
<feature type="compositionally biased region" description="Low complexity" evidence="1">
    <location>
        <begin position="227"/>
        <end position="242"/>
    </location>
</feature>
<name>A0AAN7TYZ4_9PEZI</name>
<keyword evidence="2" id="KW-0812">Transmembrane</keyword>
<keyword evidence="2" id="KW-1133">Transmembrane helix</keyword>
<proteinExistence type="predicted"/>
<protein>
    <submittedName>
        <fullName evidence="3">Uncharacterized protein</fullName>
    </submittedName>
</protein>
<evidence type="ECO:0000256" key="1">
    <source>
        <dbReference type="SAM" id="MobiDB-lite"/>
    </source>
</evidence>
<feature type="region of interest" description="Disordered" evidence="1">
    <location>
        <begin position="207"/>
        <end position="282"/>
    </location>
</feature>
<organism evidence="3 4">
    <name type="scientific">Meristemomyces frigidus</name>
    <dbReference type="NCBI Taxonomy" id="1508187"/>
    <lineage>
        <taxon>Eukaryota</taxon>
        <taxon>Fungi</taxon>
        <taxon>Dikarya</taxon>
        <taxon>Ascomycota</taxon>
        <taxon>Pezizomycotina</taxon>
        <taxon>Dothideomycetes</taxon>
        <taxon>Dothideomycetidae</taxon>
        <taxon>Mycosphaerellales</taxon>
        <taxon>Teratosphaeriaceae</taxon>
        <taxon>Meristemomyces</taxon>
    </lineage>
</organism>
<gene>
    <name evidence="3" type="ORF">LTR62_000200</name>
</gene>
<dbReference type="PANTHER" id="PTHR39614:SF2">
    <property type="entry name" value="INTEGRAL MEMBRANE PROTEIN"/>
    <property type="match status" value="1"/>
</dbReference>
<evidence type="ECO:0000313" key="4">
    <source>
        <dbReference type="Proteomes" id="UP001310890"/>
    </source>
</evidence>
<sequence length="282" mass="30636">MSDPAPPAHTLTVTAAVTPTDHAALITLACWLCLVAGVLCTMMRVHLRWPLRSLAGADDILCGVTTLLAIVQTSIVLRAAARDGLGRTANELSQSENDKIGKVNGINDYISCLDIFVTAFGLRLFVLPITILHLVSLSNVNANDISFTYVLPDVLTQVELHSNLIATTLPCLRLFLTAWNTSFMNIGLEEIDPQAFAEHVTSHTRSYELSSMQHKQSNKGTGMGTGSKQNSNSNNNAWSRSNMGRNTTRGETSKRGEKDDDAASDSSQQAIVVRQTVRVDRL</sequence>